<dbReference type="Gene3D" id="2.40.50.140">
    <property type="entry name" value="Nucleic acid-binding proteins"/>
    <property type="match status" value="1"/>
</dbReference>
<sequence>MPYREGVVLKSEPGAGSYVDVGLDRMVWIEHELPQATRLTVHLGNLEPETRFMTPYSETMIVGKVVPPARPREQLGLYWGYSVRLALGLQRVFKDAAVTRGSGKYDLTIGSSPLGAHTDPLSLVLPTFKHALLVFGGGAGGASGGAGGPGSTSSSSSSTRAVPEQDLDQLVPRVPDWGHKQPQDVFNLYLNTAPHLGTLRLRTEDAVPIALSYLITPLLKYGKQ</sequence>
<dbReference type="PANTHER" id="PTHR12150:SF13">
    <property type="entry name" value="METHYLTRANSFERASE C9ORF114-RELATED"/>
    <property type="match status" value="1"/>
</dbReference>
<evidence type="ECO:0000256" key="1">
    <source>
        <dbReference type="ARBA" id="ARBA00009841"/>
    </source>
</evidence>
<accession>D8U135</accession>
<dbReference type="OrthoDB" id="361029at2759"/>
<dbReference type="RefSeq" id="XP_002952420.1">
    <property type="nucleotide sequence ID" value="XM_002952374.1"/>
</dbReference>
<evidence type="ECO:0000256" key="2">
    <source>
        <dbReference type="SAM" id="MobiDB-lite"/>
    </source>
</evidence>
<dbReference type="InParanoid" id="D8U135"/>
<dbReference type="Proteomes" id="UP000001058">
    <property type="component" value="Unassembled WGS sequence"/>
</dbReference>
<dbReference type="InterPro" id="IPR012340">
    <property type="entry name" value="NA-bd_OB-fold"/>
</dbReference>
<keyword evidence="4" id="KW-1185">Reference proteome</keyword>
<evidence type="ECO:0000313" key="3">
    <source>
        <dbReference type="EMBL" id="EFJ46563.1"/>
    </source>
</evidence>
<gene>
    <name evidence="3" type="ORF">VOLCADRAFT_93008</name>
</gene>
<dbReference type="PANTHER" id="PTHR12150">
    <property type="entry name" value="CLASS IV SAM-BINDING METHYLTRANSFERASE-RELATED"/>
    <property type="match status" value="1"/>
</dbReference>
<feature type="region of interest" description="Disordered" evidence="2">
    <location>
        <begin position="143"/>
        <end position="164"/>
    </location>
</feature>
<dbReference type="InterPro" id="IPR003750">
    <property type="entry name" value="Put_MeTrfase-C9orf114-like"/>
</dbReference>
<dbReference type="KEGG" id="vcn:VOLCADRAFT_93008"/>
<comment type="similarity">
    <text evidence="1">Belongs to the class IV-like SAM-binding methyltransferase superfamily.</text>
</comment>
<dbReference type="Gene3D" id="3.40.1280.10">
    <property type="match status" value="1"/>
</dbReference>
<dbReference type="SUPFAM" id="SSF50249">
    <property type="entry name" value="Nucleic acid-binding proteins"/>
    <property type="match status" value="1"/>
</dbReference>
<dbReference type="InterPro" id="IPR029026">
    <property type="entry name" value="tRNA_m1G_MTases_N"/>
</dbReference>
<dbReference type="SUPFAM" id="SSF75217">
    <property type="entry name" value="alpha/beta knot"/>
    <property type="match status" value="1"/>
</dbReference>
<dbReference type="InterPro" id="IPR029028">
    <property type="entry name" value="Alpha/beta_knot_MTases"/>
</dbReference>
<organism evidence="4">
    <name type="scientific">Volvox carteri f. nagariensis</name>
    <dbReference type="NCBI Taxonomy" id="3068"/>
    <lineage>
        <taxon>Eukaryota</taxon>
        <taxon>Viridiplantae</taxon>
        <taxon>Chlorophyta</taxon>
        <taxon>core chlorophytes</taxon>
        <taxon>Chlorophyceae</taxon>
        <taxon>CS clade</taxon>
        <taxon>Chlamydomonadales</taxon>
        <taxon>Volvocaceae</taxon>
        <taxon>Volvox</taxon>
    </lineage>
</organism>
<name>D8U135_VOLCA</name>
<proteinExistence type="inferred from homology"/>
<dbReference type="AlphaFoldDB" id="D8U135"/>
<dbReference type="Pfam" id="PF02598">
    <property type="entry name" value="Methyltrn_RNA_3"/>
    <property type="match status" value="1"/>
</dbReference>
<dbReference type="GeneID" id="9628670"/>
<dbReference type="eggNOG" id="KOG3925">
    <property type="taxonomic scope" value="Eukaryota"/>
</dbReference>
<protein>
    <submittedName>
        <fullName evidence="3">Uncharacterized protein</fullName>
    </submittedName>
</protein>
<dbReference type="EMBL" id="GL378350">
    <property type="protein sequence ID" value="EFJ46563.1"/>
    <property type="molecule type" value="Genomic_DNA"/>
</dbReference>
<dbReference type="STRING" id="3068.D8U135"/>
<evidence type="ECO:0000313" key="4">
    <source>
        <dbReference type="Proteomes" id="UP000001058"/>
    </source>
</evidence>
<reference evidence="3 4" key="1">
    <citation type="journal article" date="2010" name="Science">
        <title>Genomic analysis of organismal complexity in the multicellular green alga Volvox carteri.</title>
        <authorList>
            <person name="Prochnik S.E."/>
            <person name="Umen J."/>
            <person name="Nedelcu A.M."/>
            <person name="Hallmann A."/>
            <person name="Miller S.M."/>
            <person name="Nishii I."/>
            <person name="Ferris P."/>
            <person name="Kuo A."/>
            <person name="Mitros T."/>
            <person name="Fritz-Laylin L.K."/>
            <person name="Hellsten U."/>
            <person name="Chapman J."/>
            <person name="Simakov O."/>
            <person name="Rensing S.A."/>
            <person name="Terry A."/>
            <person name="Pangilinan J."/>
            <person name="Kapitonov V."/>
            <person name="Jurka J."/>
            <person name="Salamov A."/>
            <person name="Shapiro H."/>
            <person name="Schmutz J."/>
            <person name="Grimwood J."/>
            <person name="Lindquist E."/>
            <person name="Lucas S."/>
            <person name="Grigoriev I.V."/>
            <person name="Schmitt R."/>
            <person name="Kirk D."/>
            <person name="Rokhsar D.S."/>
        </authorList>
    </citation>
    <scope>NUCLEOTIDE SEQUENCE [LARGE SCALE GENOMIC DNA]</scope>
    <source>
        <strain evidence="4">f. Nagariensis / Eve</strain>
    </source>
</reference>